<keyword evidence="3" id="KW-1185">Reference proteome</keyword>
<dbReference type="RefSeq" id="WP_131900295.1">
    <property type="nucleotide sequence ID" value="NZ_SMKU01000243.1"/>
</dbReference>
<comment type="caution">
    <text evidence="2">The sequence shown here is derived from an EMBL/GenBank/DDBJ whole genome shotgun (WGS) entry which is preliminary data.</text>
</comment>
<dbReference type="Pfam" id="PF01738">
    <property type="entry name" value="DLH"/>
    <property type="match status" value="1"/>
</dbReference>
<dbReference type="PANTHER" id="PTHR46623:SF6">
    <property type="entry name" value="ALPHA_BETA-HYDROLASES SUPERFAMILY PROTEIN"/>
    <property type="match status" value="1"/>
</dbReference>
<accession>A0A4R5ASA5</accession>
<organism evidence="2 3">
    <name type="scientific">Actinomadura rubrisoli</name>
    <dbReference type="NCBI Taxonomy" id="2530368"/>
    <lineage>
        <taxon>Bacteria</taxon>
        <taxon>Bacillati</taxon>
        <taxon>Actinomycetota</taxon>
        <taxon>Actinomycetes</taxon>
        <taxon>Streptosporangiales</taxon>
        <taxon>Thermomonosporaceae</taxon>
        <taxon>Actinomadura</taxon>
    </lineage>
</organism>
<reference evidence="2 3" key="1">
    <citation type="submission" date="2019-03" db="EMBL/GenBank/DDBJ databases">
        <title>Draft genome sequences of novel Actinobacteria.</title>
        <authorList>
            <person name="Sahin N."/>
            <person name="Ay H."/>
            <person name="Saygin H."/>
        </authorList>
    </citation>
    <scope>NUCLEOTIDE SEQUENCE [LARGE SCALE GENOMIC DNA]</scope>
    <source>
        <strain evidence="2 3">H3C3</strain>
    </source>
</reference>
<proteinExistence type="predicted"/>
<evidence type="ECO:0000313" key="2">
    <source>
        <dbReference type="EMBL" id="TDD73994.1"/>
    </source>
</evidence>
<evidence type="ECO:0000259" key="1">
    <source>
        <dbReference type="Pfam" id="PF01738"/>
    </source>
</evidence>
<dbReference type="InterPro" id="IPR051049">
    <property type="entry name" value="Dienelactone_hydrolase-like"/>
</dbReference>
<feature type="domain" description="Dienelactone hydrolase" evidence="1">
    <location>
        <begin position="18"/>
        <end position="229"/>
    </location>
</feature>
<dbReference type="Proteomes" id="UP000294513">
    <property type="component" value="Unassembled WGS sequence"/>
</dbReference>
<dbReference type="InterPro" id="IPR002925">
    <property type="entry name" value="Dienelactn_hydro"/>
</dbReference>
<dbReference type="InterPro" id="IPR029058">
    <property type="entry name" value="AB_hydrolase_fold"/>
</dbReference>
<gene>
    <name evidence="2" type="ORF">E1298_33045</name>
</gene>
<dbReference type="Gene3D" id="3.40.50.1820">
    <property type="entry name" value="alpha/beta hydrolase"/>
    <property type="match status" value="1"/>
</dbReference>
<dbReference type="AlphaFoldDB" id="A0A4R5ASA5"/>
<dbReference type="GO" id="GO:0016787">
    <property type="term" value="F:hydrolase activity"/>
    <property type="evidence" value="ECO:0007669"/>
    <property type="project" value="UniProtKB-KW"/>
</dbReference>
<dbReference type="SUPFAM" id="SSF53474">
    <property type="entry name" value="alpha/beta-Hydrolases"/>
    <property type="match status" value="1"/>
</dbReference>
<dbReference type="EMBL" id="SMKU01000243">
    <property type="protein sequence ID" value="TDD73994.1"/>
    <property type="molecule type" value="Genomic_DNA"/>
</dbReference>
<evidence type="ECO:0000313" key="3">
    <source>
        <dbReference type="Proteomes" id="UP000294513"/>
    </source>
</evidence>
<keyword evidence="2" id="KW-0378">Hydrolase</keyword>
<name>A0A4R5ASA5_9ACTN</name>
<dbReference type="OrthoDB" id="188362at2"/>
<sequence>MRRTESVNVADGEFSLHVWTPPSGRGPGILLVQEIFGVGDYVEAVADDLVGLGYVVAAPDMFWRIEPDWAVKHDEQALPKAMSMVSEFDWEKGPEDLEAALAHLRGVPEVDGRVGVLGFCFGGTLAYLLAARARVDAAVSFYGSGVPGALEALERIEGPVQFHFGGSDPYIPREDVAAVERAVAGRGGMEIHVQEDGGHAFHNRKAPMFYQPGPADRAWRLTEEFLGRVLGVGA</sequence>
<protein>
    <submittedName>
        <fullName evidence="2">Dienelactone hydrolase family protein</fullName>
    </submittedName>
</protein>
<dbReference type="PANTHER" id="PTHR46623">
    <property type="entry name" value="CARBOXYMETHYLENEBUTENOLIDASE-RELATED"/>
    <property type="match status" value="1"/>
</dbReference>